<proteinExistence type="predicted"/>
<dbReference type="Proteomes" id="UP000790347">
    <property type="component" value="Unassembled WGS sequence"/>
</dbReference>
<feature type="transmembrane region" description="Helical" evidence="2">
    <location>
        <begin position="97"/>
        <end position="119"/>
    </location>
</feature>
<feature type="transmembrane region" description="Helical" evidence="2">
    <location>
        <begin position="28"/>
        <end position="48"/>
    </location>
</feature>
<protein>
    <submittedName>
        <fullName evidence="3">Uncharacterized protein</fullName>
    </submittedName>
</protein>
<reference evidence="3" key="2">
    <citation type="journal article" date="2022" name="Res Sq">
        <title>Comparative Genomics Reveals Insights into the Divergent Evolution of Astigmatic Mites and Household Pest Adaptations.</title>
        <authorList>
            <person name="Xiong Q."/>
            <person name="Wan A.T.-Y."/>
            <person name="Liu X.-Y."/>
            <person name="Fung C.S.-H."/>
            <person name="Xiao X."/>
            <person name="Malainual N."/>
            <person name="Hou J."/>
            <person name="Wang L."/>
            <person name="Wang M."/>
            <person name="Yang K."/>
            <person name="Cui Y."/>
            <person name="Leung E."/>
            <person name="Nong W."/>
            <person name="Shin S.-K."/>
            <person name="Au S."/>
            <person name="Jeong K.Y."/>
            <person name="Chew F.T."/>
            <person name="Hui J."/>
            <person name="Leung T.F."/>
            <person name="Tungtrongchitr A."/>
            <person name="Zhong N."/>
            <person name="Liu Z."/>
            <person name="Tsui S."/>
        </authorList>
    </citation>
    <scope>NUCLEOTIDE SEQUENCE</scope>
    <source>
        <strain evidence="3">Derf</strain>
        <tissue evidence="3">Whole organism</tissue>
    </source>
</reference>
<gene>
    <name evidence="3" type="ORF">DERF_007947</name>
</gene>
<keyword evidence="2" id="KW-0472">Membrane</keyword>
<evidence type="ECO:0000313" key="3">
    <source>
        <dbReference type="EMBL" id="KAH9517269.1"/>
    </source>
</evidence>
<feature type="transmembrane region" description="Helical" evidence="2">
    <location>
        <begin position="60"/>
        <end position="77"/>
    </location>
</feature>
<comment type="caution">
    <text evidence="3">The sequence shown here is derived from an EMBL/GenBank/DDBJ whole genome shotgun (WGS) entry which is preliminary data.</text>
</comment>
<accession>A0A922HYZ0</accession>
<keyword evidence="2" id="KW-1133">Transmembrane helix</keyword>
<sequence length="263" mass="32024">MKRRRRQQRPPPIDTQPIYRFNWTALQWHFMLSFSLIFITPLIDVIIFMPTYMDIPRKEFHFSIWTAIIVALLTILANNDIHEQKELMEIRILPIGLFARFLFGFSIADLSLLTIQWLYIYCSWPYLYKNIRFIGYRLISGTGMFRIIDMLDEQAEQKFYVDKIIDYDGCALFLMQTIRLTIITAKVLLAHSIRWQISRRNIHIYRMMMKKSKQQRGRRRQRQRYERRRQQQQIWKDMQISLSFATLIIHQGEFFIRRIFGLL</sequence>
<name>A0A922HYZ0_DERFA</name>
<feature type="compositionally biased region" description="Basic residues" evidence="1">
    <location>
        <begin position="210"/>
        <end position="227"/>
    </location>
</feature>
<keyword evidence="2" id="KW-0812">Transmembrane</keyword>
<reference evidence="3" key="1">
    <citation type="submission" date="2013-05" db="EMBL/GenBank/DDBJ databases">
        <authorList>
            <person name="Yim A.K.Y."/>
            <person name="Chan T.F."/>
            <person name="Ji K.M."/>
            <person name="Liu X.Y."/>
            <person name="Zhou J.W."/>
            <person name="Li R.Q."/>
            <person name="Yang K.Y."/>
            <person name="Li J."/>
            <person name="Li M."/>
            <person name="Law P.T.W."/>
            <person name="Wu Y.L."/>
            <person name="Cai Z.L."/>
            <person name="Qin H."/>
            <person name="Bao Y."/>
            <person name="Leung R.K.K."/>
            <person name="Ng P.K.S."/>
            <person name="Zou J."/>
            <person name="Zhong X.J."/>
            <person name="Ran P.X."/>
            <person name="Zhong N.S."/>
            <person name="Liu Z.G."/>
            <person name="Tsui S.K.W."/>
        </authorList>
    </citation>
    <scope>NUCLEOTIDE SEQUENCE</scope>
    <source>
        <strain evidence="3">Derf</strain>
        <tissue evidence="3">Whole organism</tissue>
    </source>
</reference>
<evidence type="ECO:0000256" key="1">
    <source>
        <dbReference type="SAM" id="MobiDB-lite"/>
    </source>
</evidence>
<dbReference type="EMBL" id="ASGP02000003">
    <property type="protein sequence ID" value="KAH9517269.1"/>
    <property type="molecule type" value="Genomic_DNA"/>
</dbReference>
<dbReference type="AlphaFoldDB" id="A0A922HYZ0"/>
<evidence type="ECO:0000256" key="2">
    <source>
        <dbReference type="SAM" id="Phobius"/>
    </source>
</evidence>
<organism evidence="3 4">
    <name type="scientific">Dermatophagoides farinae</name>
    <name type="common">American house dust mite</name>
    <dbReference type="NCBI Taxonomy" id="6954"/>
    <lineage>
        <taxon>Eukaryota</taxon>
        <taxon>Metazoa</taxon>
        <taxon>Ecdysozoa</taxon>
        <taxon>Arthropoda</taxon>
        <taxon>Chelicerata</taxon>
        <taxon>Arachnida</taxon>
        <taxon>Acari</taxon>
        <taxon>Acariformes</taxon>
        <taxon>Sarcoptiformes</taxon>
        <taxon>Astigmata</taxon>
        <taxon>Psoroptidia</taxon>
        <taxon>Analgoidea</taxon>
        <taxon>Pyroglyphidae</taxon>
        <taxon>Dermatophagoidinae</taxon>
        <taxon>Dermatophagoides</taxon>
    </lineage>
</organism>
<feature type="region of interest" description="Disordered" evidence="1">
    <location>
        <begin position="210"/>
        <end position="230"/>
    </location>
</feature>
<keyword evidence="4" id="KW-1185">Reference proteome</keyword>
<evidence type="ECO:0000313" key="4">
    <source>
        <dbReference type="Proteomes" id="UP000790347"/>
    </source>
</evidence>